<evidence type="ECO:0000313" key="1">
    <source>
        <dbReference type="EMBL" id="MBV7392526.1"/>
    </source>
</evidence>
<reference evidence="1 2" key="1">
    <citation type="submission" date="2021-06" db="EMBL/GenBank/DDBJ databases">
        <title>Enterococcus alishanensis sp. nov., a novel lactic acid bacterium isolated from fresh coffee beans.</title>
        <authorList>
            <person name="Chen Y.-S."/>
        </authorList>
    </citation>
    <scope>NUCLEOTIDE SEQUENCE [LARGE SCALE GENOMIC DNA]</scope>
    <source>
        <strain evidence="1 2">ALS3</strain>
    </source>
</reference>
<protein>
    <submittedName>
        <fullName evidence="1">Uncharacterized protein</fullName>
    </submittedName>
</protein>
<comment type="caution">
    <text evidence="1">The sequence shown here is derived from an EMBL/GenBank/DDBJ whole genome shotgun (WGS) entry which is preliminary data.</text>
</comment>
<sequence length="80" mass="8827">MKKLIKVSMLVGLSIIGLNIYSINSFAEEIPSNEVDKSILSEQENSQIQAVTDSEISTSTIQDDSYELEKQKALDAGYTL</sequence>
<dbReference type="EMBL" id="JAHUZB010000017">
    <property type="protein sequence ID" value="MBV7392526.1"/>
    <property type="molecule type" value="Genomic_DNA"/>
</dbReference>
<keyword evidence="2" id="KW-1185">Reference proteome</keyword>
<evidence type="ECO:0000313" key="2">
    <source>
        <dbReference type="Proteomes" id="UP000774130"/>
    </source>
</evidence>
<organism evidence="1 2">
    <name type="scientific">Enterococcus alishanensis</name>
    <dbReference type="NCBI Taxonomy" id="1303817"/>
    <lineage>
        <taxon>Bacteria</taxon>
        <taxon>Bacillati</taxon>
        <taxon>Bacillota</taxon>
        <taxon>Bacilli</taxon>
        <taxon>Lactobacillales</taxon>
        <taxon>Enterococcaceae</taxon>
        <taxon>Enterococcus</taxon>
    </lineage>
</organism>
<gene>
    <name evidence="1" type="ORF">KUA55_17915</name>
</gene>
<proteinExistence type="predicted"/>
<dbReference type="Proteomes" id="UP000774130">
    <property type="component" value="Unassembled WGS sequence"/>
</dbReference>
<dbReference type="RefSeq" id="WP_218327740.1">
    <property type="nucleotide sequence ID" value="NZ_JAHUZB010000017.1"/>
</dbReference>
<accession>A0ABS6THZ0</accession>
<name>A0ABS6THZ0_9ENTE</name>